<evidence type="ECO:0008006" key="4">
    <source>
        <dbReference type="Google" id="ProtNLM"/>
    </source>
</evidence>
<dbReference type="Pfam" id="PF11376">
    <property type="entry name" value="DUF3179"/>
    <property type="match status" value="1"/>
</dbReference>
<reference evidence="2 3" key="1">
    <citation type="journal article" date="2014" name="PLoS Genet.">
        <title>Phylogenetically driven sequencing of extremely halophilic archaea reveals strategies for static and dynamic osmo-response.</title>
        <authorList>
            <person name="Becker E.A."/>
            <person name="Seitzer P.M."/>
            <person name="Tritt A."/>
            <person name="Larsen D."/>
            <person name="Krusor M."/>
            <person name="Yao A.I."/>
            <person name="Wu D."/>
            <person name="Madern D."/>
            <person name="Eisen J.A."/>
            <person name="Darling A.E."/>
            <person name="Facciotti M.T."/>
        </authorList>
    </citation>
    <scope>NUCLEOTIDE SEQUENCE [LARGE SCALE GENOMIC DNA]</scope>
    <source>
        <strain evidence="2 3">JCM 13563</strain>
    </source>
</reference>
<protein>
    <recommendedName>
        <fullName evidence="4">DUF3179 domain-containing protein</fullName>
    </recommendedName>
</protein>
<dbReference type="AlphaFoldDB" id="M0C1N2"/>
<sequence>MSVALQPTDMTDGYENAGVSRRRFLGAASGVGLAALAGCLDGSFAPISGDDGRAITSAPPTVDRSLPEEYATNELDEASLSGGPGKDGIPSIDEPEFAAADDPPSRLSADDLVFGVELNGDAKAYPRYVLVWHEIVNDVVGEESVAVTYCPLTGTAQGFYRGASELGVSGRLVNSNLIMYDRGSDTWWSQVLARGIRGPHEGAYLSEFQVTWTTWGRWHERHPETAVLTENTGHVRDYGGDPYGQYNPRTGYYDDESLLFDPLASDDRFTPKKIVVGARTADGALAVPKSTLRERGAVVDSVGDVPYATAYDEELDTSYVYRNPDDRSVEFESGALTVDDEYEPDALPLERVIGFDAMWFAWYGFYPSTEVHG</sequence>
<evidence type="ECO:0000313" key="3">
    <source>
        <dbReference type="Proteomes" id="UP000011615"/>
    </source>
</evidence>
<dbReference type="Proteomes" id="UP000011615">
    <property type="component" value="Unassembled WGS sequence"/>
</dbReference>
<name>M0C1N2_9EURY</name>
<dbReference type="EMBL" id="AOIT01000066">
    <property type="protein sequence ID" value="ELZ17110.1"/>
    <property type="molecule type" value="Genomic_DNA"/>
</dbReference>
<comment type="caution">
    <text evidence="2">The sequence shown here is derived from an EMBL/GenBank/DDBJ whole genome shotgun (WGS) entry which is preliminary data.</text>
</comment>
<dbReference type="PROSITE" id="PS51318">
    <property type="entry name" value="TAT"/>
    <property type="match status" value="1"/>
</dbReference>
<accession>M0C1N2</accession>
<keyword evidence="3" id="KW-1185">Reference proteome</keyword>
<dbReference type="eggNOG" id="arCOG09395">
    <property type="taxonomic scope" value="Archaea"/>
</dbReference>
<gene>
    <name evidence="2" type="ORF">C476_16275</name>
</gene>
<feature type="region of interest" description="Disordered" evidence="1">
    <location>
        <begin position="74"/>
        <end position="104"/>
    </location>
</feature>
<evidence type="ECO:0000256" key="1">
    <source>
        <dbReference type="SAM" id="MobiDB-lite"/>
    </source>
</evidence>
<dbReference type="STRING" id="1230457.C476_16275"/>
<evidence type="ECO:0000313" key="2">
    <source>
        <dbReference type="EMBL" id="ELZ17110.1"/>
    </source>
</evidence>
<organism evidence="2 3">
    <name type="scientific">Natrinema limicola JCM 13563</name>
    <dbReference type="NCBI Taxonomy" id="1230457"/>
    <lineage>
        <taxon>Archaea</taxon>
        <taxon>Methanobacteriati</taxon>
        <taxon>Methanobacteriota</taxon>
        <taxon>Stenosarchaea group</taxon>
        <taxon>Halobacteria</taxon>
        <taxon>Halobacteriales</taxon>
        <taxon>Natrialbaceae</taxon>
        <taxon>Natrinema</taxon>
    </lineage>
</organism>
<dbReference type="PATRIC" id="fig|1230457.4.peg.3264"/>
<dbReference type="InterPro" id="IPR021516">
    <property type="entry name" value="DUF3179"/>
</dbReference>
<proteinExistence type="predicted"/>
<dbReference type="InterPro" id="IPR006311">
    <property type="entry name" value="TAT_signal"/>
</dbReference>